<proteinExistence type="predicted"/>
<feature type="domain" description="GNAT-like C-terminal" evidence="2">
    <location>
        <begin position="149"/>
        <end position="289"/>
    </location>
</feature>
<dbReference type="RefSeq" id="WP_390227337.1">
    <property type="nucleotide sequence ID" value="NZ_JBHSCN010000002.1"/>
</dbReference>
<dbReference type="EMBL" id="JBHSCN010000002">
    <property type="protein sequence ID" value="MFC4242502.1"/>
    <property type="molecule type" value="Genomic_DNA"/>
</dbReference>
<evidence type="ECO:0000313" key="4">
    <source>
        <dbReference type="Proteomes" id="UP001595900"/>
    </source>
</evidence>
<feature type="domain" description="N-acyltransferase N-terminal" evidence="1">
    <location>
        <begin position="17"/>
        <end position="147"/>
    </location>
</feature>
<evidence type="ECO:0000313" key="3">
    <source>
        <dbReference type="EMBL" id="MFC4242502.1"/>
    </source>
</evidence>
<comment type="caution">
    <text evidence="3">The sequence shown here is derived from an EMBL/GenBank/DDBJ whole genome shotgun (WGS) entry which is preliminary data.</text>
</comment>
<dbReference type="GO" id="GO:0016746">
    <property type="term" value="F:acyltransferase activity"/>
    <property type="evidence" value="ECO:0007669"/>
    <property type="project" value="UniProtKB-KW"/>
</dbReference>
<organism evidence="3 4">
    <name type="scientific">Gryllotalpicola reticulitermitis</name>
    <dbReference type="NCBI Taxonomy" id="1184153"/>
    <lineage>
        <taxon>Bacteria</taxon>
        <taxon>Bacillati</taxon>
        <taxon>Actinomycetota</taxon>
        <taxon>Actinomycetes</taxon>
        <taxon>Micrococcales</taxon>
        <taxon>Microbacteriaceae</taxon>
        <taxon>Gryllotalpicola</taxon>
    </lineage>
</organism>
<keyword evidence="3" id="KW-0012">Acyltransferase</keyword>
<protein>
    <submittedName>
        <fullName evidence="3">Acyltransferase domain-containing protein</fullName>
    </submittedName>
</protein>
<accession>A0ABV8Q502</accession>
<dbReference type="Proteomes" id="UP001595900">
    <property type="component" value="Unassembled WGS sequence"/>
</dbReference>
<evidence type="ECO:0000259" key="2">
    <source>
        <dbReference type="Pfam" id="PF18164"/>
    </source>
</evidence>
<keyword evidence="4" id="KW-1185">Reference proteome</keyword>
<dbReference type="Pfam" id="PF18082">
    <property type="entry name" value="NAT_N"/>
    <property type="match status" value="1"/>
</dbReference>
<dbReference type="Gene3D" id="3.40.630.120">
    <property type="match status" value="1"/>
</dbReference>
<name>A0ABV8Q502_9MICO</name>
<dbReference type="InterPro" id="IPR041273">
    <property type="entry name" value="NAT_N"/>
</dbReference>
<sequence length="311" mass="34291">MITLVEVSARLSAAAEERALRALGFHDDDCADVALAIAAALDDDEKLADIALLVERLRESVGRIGEEIDPLDHPAADSDWRGIGVVAMLALIAAGDDVRAFHRSRGISAEISDHSLADLGQQTWVHRRTYGAFGVHTYRWLATAFTGNLYWLGRLQFNIVRHGDEWMLSTHIPESGPLTPAAVDDAFRQAAAFFAEHFPDYPTQSFHCGSWLLDPQLADVLKPDSNMVRFQQRWTLDRELGSGDGDAIFFVFRRRGDVDHAALPRNTSLQRAILDKIDAGGHWALWSGTTPQAPFRDSDASAAHAKVGELE</sequence>
<reference evidence="4" key="1">
    <citation type="journal article" date="2019" name="Int. J. Syst. Evol. Microbiol.">
        <title>The Global Catalogue of Microorganisms (GCM) 10K type strain sequencing project: providing services to taxonomists for standard genome sequencing and annotation.</title>
        <authorList>
            <consortium name="The Broad Institute Genomics Platform"/>
            <consortium name="The Broad Institute Genome Sequencing Center for Infectious Disease"/>
            <person name="Wu L."/>
            <person name="Ma J."/>
        </authorList>
    </citation>
    <scope>NUCLEOTIDE SEQUENCE [LARGE SCALE GENOMIC DNA]</scope>
    <source>
        <strain evidence="4">CGMCC 1.10363</strain>
    </source>
</reference>
<keyword evidence="3" id="KW-0808">Transferase</keyword>
<dbReference type="Pfam" id="PF18164">
    <property type="entry name" value="GNAT_C"/>
    <property type="match status" value="1"/>
</dbReference>
<gene>
    <name evidence="3" type="ORF">ACFOYW_03875</name>
</gene>
<dbReference type="InterPro" id="IPR041644">
    <property type="entry name" value="GNAT_C"/>
</dbReference>
<evidence type="ECO:0000259" key="1">
    <source>
        <dbReference type="Pfam" id="PF18082"/>
    </source>
</evidence>